<keyword evidence="1" id="KW-0554">One-carbon metabolism</keyword>
<dbReference type="GO" id="GO:0008864">
    <property type="term" value="F:formyltetrahydrofolate deformylase activity"/>
    <property type="evidence" value="ECO:0007669"/>
    <property type="project" value="InterPro"/>
</dbReference>
<accession>A0A0A5GHB8</accession>
<protein>
    <recommendedName>
        <fullName evidence="3">Formyl transferase N-terminal domain-containing protein</fullName>
    </recommendedName>
</protein>
<dbReference type="STRING" id="1385510.GCA_000425205_01819"/>
<keyword evidence="5" id="KW-1185">Reference proteome</keyword>
<dbReference type="GO" id="GO:0006730">
    <property type="term" value="P:one-carbon metabolic process"/>
    <property type="evidence" value="ECO:0007669"/>
    <property type="project" value="UniProtKB-KW"/>
</dbReference>
<sequence>MLVWRGMTPIRTDIQASLQTYLETHDLHAFREIEYKGVIFFRGEFHESDSCVPESYLQAQLGSWSNLTIPKRIALFVSTLSHCAIAILEEWRMRRLGGEVVCVISNHEDLRPLVEGYGVPFYYIPTANVAQSEKRQLQVLRELHVEVIVLARYMQMLSEEFVGRYTQQIINIHHSLLPAFVGAAPYEKAYERGVKLVGATAHYVTEGMDEGEIIEQQAGVVEDGGTAEHYKVLNHPIEAKVLLAALHQHLQERIFIYDGRTIRL</sequence>
<dbReference type="Proteomes" id="UP000030528">
    <property type="component" value="Unassembled WGS sequence"/>
</dbReference>
<dbReference type="OrthoDB" id="9806170at2"/>
<dbReference type="InterPro" id="IPR004810">
    <property type="entry name" value="PurU"/>
</dbReference>
<dbReference type="PANTHER" id="PTHR42706">
    <property type="entry name" value="FORMYLTETRAHYDROFOLATE DEFORMYLASE"/>
    <property type="match status" value="1"/>
</dbReference>
<dbReference type="GO" id="GO:0006189">
    <property type="term" value="P:'de novo' IMP biosynthetic process"/>
    <property type="evidence" value="ECO:0007669"/>
    <property type="project" value="InterPro"/>
</dbReference>
<dbReference type="SUPFAM" id="SSF53328">
    <property type="entry name" value="Formyltransferase"/>
    <property type="match status" value="1"/>
</dbReference>
<feature type="domain" description="Formyl transferase N-terminal" evidence="3">
    <location>
        <begin position="71"/>
        <end position="245"/>
    </location>
</feature>
<dbReference type="InterPro" id="IPR002376">
    <property type="entry name" value="Formyl_transf_N"/>
</dbReference>
<organism evidence="4 5">
    <name type="scientific">Pontibacillus halophilus JSM 076056 = DSM 19796</name>
    <dbReference type="NCBI Taxonomy" id="1385510"/>
    <lineage>
        <taxon>Bacteria</taxon>
        <taxon>Bacillati</taxon>
        <taxon>Bacillota</taxon>
        <taxon>Bacilli</taxon>
        <taxon>Bacillales</taxon>
        <taxon>Bacillaceae</taxon>
        <taxon>Pontibacillus</taxon>
    </lineage>
</organism>
<dbReference type="eggNOG" id="COG0788">
    <property type="taxonomic scope" value="Bacteria"/>
</dbReference>
<evidence type="ECO:0000313" key="4">
    <source>
        <dbReference type="EMBL" id="KGX92661.1"/>
    </source>
</evidence>
<dbReference type="NCBIfam" id="NF004684">
    <property type="entry name" value="PRK06027.1"/>
    <property type="match status" value="1"/>
</dbReference>
<keyword evidence="2" id="KW-0378">Hydrolase</keyword>
<evidence type="ECO:0000259" key="3">
    <source>
        <dbReference type="Pfam" id="PF00551"/>
    </source>
</evidence>
<dbReference type="RefSeq" id="WP_051239784.1">
    <property type="nucleotide sequence ID" value="NZ_AULI01000007.1"/>
</dbReference>
<dbReference type="Pfam" id="PF00551">
    <property type="entry name" value="Formyl_trans_N"/>
    <property type="match status" value="1"/>
</dbReference>
<dbReference type="Gene3D" id="3.40.50.170">
    <property type="entry name" value="Formyl transferase, N-terminal domain"/>
    <property type="match status" value="1"/>
</dbReference>
<dbReference type="PRINTS" id="PR01575">
    <property type="entry name" value="FFH4HYDRLASE"/>
</dbReference>
<evidence type="ECO:0000256" key="2">
    <source>
        <dbReference type="ARBA" id="ARBA00022801"/>
    </source>
</evidence>
<dbReference type="InterPro" id="IPR036477">
    <property type="entry name" value="Formyl_transf_N_sf"/>
</dbReference>
<dbReference type="EMBL" id="AVPE01000005">
    <property type="protein sequence ID" value="KGX92661.1"/>
    <property type="molecule type" value="Genomic_DNA"/>
</dbReference>
<gene>
    <name evidence="4" type="ORF">N781_15185</name>
</gene>
<dbReference type="AlphaFoldDB" id="A0A0A5GHB8"/>
<proteinExistence type="predicted"/>
<evidence type="ECO:0000256" key="1">
    <source>
        <dbReference type="ARBA" id="ARBA00022563"/>
    </source>
</evidence>
<reference evidence="4 5" key="1">
    <citation type="submission" date="2013-08" db="EMBL/GenBank/DDBJ databases">
        <authorList>
            <person name="Huang J."/>
            <person name="Wang G."/>
        </authorList>
    </citation>
    <scope>NUCLEOTIDE SEQUENCE [LARGE SCALE GENOMIC DNA]</scope>
    <source>
        <strain evidence="4 5">JSM 076056</strain>
    </source>
</reference>
<comment type="caution">
    <text evidence="4">The sequence shown here is derived from an EMBL/GenBank/DDBJ whole genome shotgun (WGS) entry which is preliminary data.</text>
</comment>
<dbReference type="PANTHER" id="PTHR42706:SF1">
    <property type="entry name" value="FORMYLTETRAHYDROFOLATE DEFORMYLASE 2, MITOCHONDRIAL"/>
    <property type="match status" value="1"/>
</dbReference>
<evidence type="ECO:0000313" key="5">
    <source>
        <dbReference type="Proteomes" id="UP000030528"/>
    </source>
</evidence>
<name>A0A0A5GHB8_9BACI</name>